<dbReference type="RefSeq" id="WP_085477895.1">
    <property type="nucleotide sequence ID" value="NZ_FXBM01000004.1"/>
</dbReference>
<proteinExistence type="predicted"/>
<accession>A0A1X7PFM2</accession>
<dbReference type="EMBL" id="FXBM01000004">
    <property type="protein sequence ID" value="SMH50246.1"/>
    <property type="molecule type" value="Genomic_DNA"/>
</dbReference>
<name>A0A1X7PFM2_9MICO</name>
<organism evidence="1 2">
    <name type="scientific">Rathayibacter oskolensis</name>
    <dbReference type="NCBI Taxonomy" id="1891671"/>
    <lineage>
        <taxon>Bacteria</taxon>
        <taxon>Bacillati</taxon>
        <taxon>Actinomycetota</taxon>
        <taxon>Actinomycetes</taxon>
        <taxon>Micrococcales</taxon>
        <taxon>Microbacteriaceae</taxon>
        <taxon>Rathayibacter</taxon>
    </lineage>
</organism>
<evidence type="ECO:0000313" key="1">
    <source>
        <dbReference type="EMBL" id="SMH50246.1"/>
    </source>
</evidence>
<gene>
    <name evidence="1" type="ORF">SAMN06295885_3487</name>
</gene>
<evidence type="ECO:0000313" key="2">
    <source>
        <dbReference type="Proteomes" id="UP000193711"/>
    </source>
</evidence>
<keyword evidence="2" id="KW-1185">Reference proteome</keyword>
<dbReference type="Proteomes" id="UP000193711">
    <property type="component" value="Unassembled WGS sequence"/>
</dbReference>
<protein>
    <recommendedName>
        <fullName evidence="3">YdhG-like domain-containing protein</fullName>
    </recommendedName>
</protein>
<reference evidence="2" key="1">
    <citation type="submission" date="2017-04" db="EMBL/GenBank/DDBJ databases">
        <authorList>
            <person name="Varghese N."/>
            <person name="Submissions S."/>
        </authorList>
    </citation>
    <scope>NUCLEOTIDE SEQUENCE [LARGE SCALE GENOMIC DNA]</scope>
    <source>
        <strain evidence="2">VKM Ac-2121</strain>
    </source>
</reference>
<evidence type="ECO:0008006" key="3">
    <source>
        <dbReference type="Google" id="ProtNLM"/>
    </source>
</evidence>
<sequence length="148" mass="15961">MTADETGGFSAEEKAAMKARAAELRAEARRGKAADKAAADRATMFDKIAEMPQPDRALAERLHEVVTGAAPELLPKLYYGQPGWAKDGRIVVFFRSGLVDKSRYSTFGFSEEAALDEPSGLWPTSYALDHLDDAGAELLADLVTRAVG</sequence>
<dbReference type="AlphaFoldDB" id="A0A1X7PFM2"/>
<dbReference type="SUPFAM" id="SSF159888">
    <property type="entry name" value="YdhG-like"/>
    <property type="match status" value="1"/>
</dbReference>
<dbReference type="OrthoDB" id="32458at2"/>